<dbReference type="AlphaFoldDB" id="A0A916NWE7"/>
<dbReference type="GO" id="GO:0000287">
    <property type="term" value="F:magnesium ion binding"/>
    <property type="evidence" value="ECO:0007669"/>
    <property type="project" value="UniProtKB-UniRule"/>
</dbReference>
<comment type="catalytic activity">
    <reaction evidence="1">
        <text>thiamine phosphate + ATP = thiamine diphosphate + ADP</text>
        <dbReference type="Rhea" id="RHEA:15913"/>
        <dbReference type="ChEBI" id="CHEBI:30616"/>
        <dbReference type="ChEBI" id="CHEBI:37575"/>
        <dbReference type="ChEBI" id="CHEBI:58937"/>
        <dbReference type="ChEBI" id="CHEBI:456216"/>
        <dbReference type="EC" id="2.7.4.16"/>
    </reaction>
</comment>
<comment type="pathway">
    <text evidence="1">Cofactor biosynthesis; thiamine diphosphate biosynthesis; thiamine diphosphate from thiamine phosphate: step 1/1.</text>
</comment>
<feature type="binding site" evidence="1">
    <location>
        <position position="50"/>
    </location>
    <ligand>
        <name>Mg(2+)</name>
        <dbReference type="ChEBI" id="CHEBI:18420"/>
        <label>1</label>
    </ligand>
</feature>
<dbReference type="Pfam" id="PF02769">
    <property type="entry name" value="AIRS_C"/>
    <property type="match status" value="1"/>
</dbReference>
<feature type="binding site" evidence="1">
    <location>
        <begin position="129"/>
        <end position="130"/>
    </location>
    <ligand>
        <name>ATP</name>
        <dbReference type="ChEBI" id="CHEBI:30616"/>
    </ligand>
</feature>
<feature type="binding site" evidence="1">
    <location>
        <position position="327"/>
    </location>
    <ligand>
        <name>substrate</name>
    </ligand>
</feature>
<dbReference type="GO" id="GO:0005524">
    <property type="term" value="F:ATP binding"/>
    <property type="evidence" value="ECO:0007669"/>
    <property type="project" value="UniProtKB-UniRule"/>
</dbReference>
<accession>A0A916NWE7</accession>
<feature type="binding site" evidence="1">
    <location>
        <position position="51"/>
    </location>
    <ligand>
        <name>Mg(2+)</name>
        <dbReference type="ChEBI" id="CHEBI:18420"/>
        <label>1</label>
    </ligand>
</feature>
<dbReference type="InterPro" id="IPR016188">
    <property type="entry name" value="PurM-like_N"/>
</dbReference>
<evidence type="ECO:0000256" key="1">
    <source>
        <dbReference type="HAMAP-Rule" id="MF_02128"/>
    </source>
</evidence>
<comment type="function">
    <text evidence="1">Catalyzes the ATP-dependent phosphorylation of thiamine-monophosphate (TMP) to form thiamine-pyrophosphate (TPP), the active form of vitamin B1.</text>
</comment>
<feature type="binding site" evidence="1">
    <location>
        <position position="234"/>
    </location>
    <ligand>
        <name>ATP</name>
        <dbReference type="ChEBI" id="CHEBI:30616"/>
    </ligand>
</feature>
<dbReference type="GO" id="GO:0009030">
    <property type="term" value="F:thiamine-phosphate kinase activity"/>
    <property type="evidence" value="ECO:0007669"/>
    <property type="project" value="UniProtKB-UniRule"/>
</dbReference>
<feature type="binding site" evidence="1">
    <location>
        <position position="281"/>
    </location>
    <ligand>
        <name>substrate</name>
    </ligand>
</feature>
<feature type="binding site" evidence="1">
    <location>
        <position position="130"/>
    </location>
    <ligand>
        <name>Mg(2+)</name>
        <dbReference type="ChEBI" id="CHEBI:18420"/>
        <label>1</label>
    </ligand>
</feature>
<feature type="domain" description="PurM-like C-terminal" evidence="4">
    <location>
        <begin position="159"/>
        <end position="293"/>
    </location>
</feature>
<dbReference type="PIRSF" id="PIRSF005303">
    <property type="entry name" value="Thiam_monoph_kin"/>
    <property type="match status" value="1"/>
</dbReference>
<feature type="binding site" evidence="1">
    <location>
        <position position="155"/>
    </location>
    <ligand>
        <name>ATP</name>
        <dbReference type="ChEBI" id="CHEBI:30616"/>
    </ligand>
</feature>
<gene>
    <name evidence="1 5" type="primary">thiL</name>
    <name evidence="5" type="ORF">LEUCIP111803_01978</name>
</gene>
<evidence type="ECO:0000259" key="3">
    <source>
        <dbReference type="Pfam" id="PF00586"/>
    </source>
</evidence>
<evidence type="ECO:0000313" key="6">
    <source>
        <dbReference type="Proteomes" id="UP000693892"/>
    </source>
</evidence>
<dbReference type="NCBIfam" id="TIGR01379">
    <property type="entry name" value="thiL"/>
    <property type="match status" value="1"/>
</dbReference>
<keyword evidence="1 5" id="KW-0418">Kinase</keyword>
<dbReference type="GO" id="GO:0009229">
    <property type="term" value="P:thiamine diphosphate biosynthetic process"/>
    <property type="evidence" value="ECO:0007669"/>
    <property type="project" value="UniProtKB-UniRule"/>
</dbReference>
<comment type="similarity">
    <text evidence="1">Belongs to the thiamine-monophosphate kinase family.</text>
</comment>
<dbReference type="EC" id="2.7.4.16" evidence="1"/>
<comment type="caution">
    <text evidence="5">The sequence shown here is derived from an EMBL/GenBank/DDBJ whole genome shotgun (WGS) entry which is preliminary data.</text>
</comment>
<feature type="binding site" evidence="1">
    <location>
        <position position="232"/>
    </location>
    <ligand>
        <name>Mg(2+)</name>
        <dbReference type="ChEBI" id="CHEBI:18420"/>
        <label>3</label>
    </ligand>
</feature>
<keyword evidence="1" id="KW-0460">Magnesium</keyword>
<feature type="binding site" evidence="1">
    <location>
        <position position="80"/>
    </location>
    <ligand>
        <name>Mg(2+)</name>
        <dbReference type="ChEBI" id="CHEBI:18420"/>
        <label>2</label>
    </ligand>
</feature>
<dbReference type="CDD" id="cd02194">
    <property type="entry name" value="ThiL"/>
    <property type="match status" value="1"/>
</dbReference>
<dbReference type="Pfam" id="PF00586">
    <property type="entry name" value="AIRS"/>
    <property type="match status" value="1"/>
</dbReference>
<name>A0A916NWE7_9MICO</name>
<feature type="binding site" evidence="1">
    <location>
        <position position="80"/>
    </location>
    <ligand>
        <name>Mg(2+)</name>
        <dbReference type="ChEBI" id="CHEBI:18420"/>
        <label>3</label>
    </ligand>
</feature>
<proteinExistence type="inferred from homology"/>
<feature type="binding site" evidence="1">
    <location>
        <position position="51"/>
    </location>
    <ligand>
        <name>Mg(2+)</name>
        <dbReference type="ChEBI" id="CHEBI:18420"/>
        <label>2</label>
    </ligand>
</feature>
<dbReference type="HAMAP" id="MF_02128">
    <property type="entry name" value="TMP_kinase"/>
    <property type="match status" value="1"/>
</dbReference>
<keyword evidence="6" id="KW-1185">Reference proteome</keyword>
<sequence>MRSEETVGALGESEVLRRILARLRPAEATRLGPGDDCAVLAFAGEAVVTSDMMIEGPDFRLAWHSGFELGWKLAATNLSDVAAMGARPTALTAAVACPADTPVSLLEVIAEGLDAACTALAPGCGVVGGDLSRAPVLTAAITALGQLEGRPPIRRDGARPGDVVAYAGALGLAGIGLSLLFAESADEGVAHDRGLLGLRDRHPAALRAQLAPEPPIALGLTAADGGATAMLDVSDGLSIDAARIARASGVSLDLDPEALAAGFGTQKGERVPLDAMLHGGEDHGLLAAFPPEAELPAGFLPVGAVRERVDDGAPLLLGGEPGEPRGWDPFTVRPPGS</sequence>
<keyword evidence="1" id="KW-0067">ATP-binding</keyword>
<reference evidence="5" key="1">
    <citation type="submission" date="2021-06" db="EMBL/GenBank/DDBJ databases">
        <authorList>
            <person name="Criscuolo A."/>
        </authorList>
    </citation>
    <scope>NUCLEOTIDE SEQUENCE</scope>
    <source>
        <strain evidence="5">CIP111803</strain>
    </source>
</reference>
<organism evidence="5 6">
    <name type="scientific">Leucobacter soli</name>
    <dbReference type="NCBI Taxonomy" id="2812850"/>
    <lineage>
        <taxon>Bacteria</taxon>
        <taxon>Bacillati</taxon>
        <taxon>Actinomycetota</taxon>
        <taxon>Actinomycetes</taxon>
        <taxon>Micrococcales</taxon>
        <taxon>Microbacteriaceae</taxon>
        <taxon>Leucobacter</taxon>
    </lineage>
</organism>
<dbReference type="InterPro" id="IPR010918">
    <property type="entry name" value="PurM-like_C_dom"/>
</dbReference>
<dbReference type="PANTHER" id="PTHR30270">
    <property type="entry name" value="THIAMINE-MONOPHOSPHATE KINASE"/>
    <property type="match status" value="1"/>
</dbReference>
<evidence type="ECO:0000313" key="5">
    <source>
        <dbReference type="EMBL" id="CAG7616353.1"/>
    </source>
</evidence>
<evidence type="ECO:0000256" key="2">
    <source>
        <dbReference type="SAM" id="MobiDB-lite"/>
    </source>
</evidence>
<dbReference type="EMBL" id="CAJVAP010000024">
    <property type="protein sequence ID" value="CAG7616353.1"/>
    <property type="molecule type" value="Genomic_DNA"/>
</dbReference>
<dbReference type="RefSeq" id="WP_218115916.1">
    <property type="nucleotide sequence ID" value="NZ_CAJVAP010000024.1"/>
</dbReference>
<keyword evidence="1 5" id="KW-0808">Transferase</keyword>
<feature type="binding site" evidence="1">
    <location>
        <position position="58"/>
    </location>
    <ligand>
        <name>substrate</name>
    </ligand>
</feature>
<evidence type="ECO:0000259" key="4">
    <source>
        <dbReference type="Pfam" id="PF02769"/>
    </source>
</evidence>
<dbReference type="InterPro" id="IPR006283">
    <property type="entry name" value="ThiL-like"/>
</dbReference>
<dbReference type="PANTHER" id="PTHR30270:SF0">
    <property type="entry name" value="THIAMINE-MONOPHOSPHATE KINASE"/>
    <property type="match status" value="1"/>
</dbReference>
<keyword evidence="1" id="KW-0479">Metal-binding</keyword>
<keyword evidence="1" id="KW-0547">Nucleotide-binding</keyword>
<feature type="domain" description="PurM-like N-terminal" evidence="3">
    <location>
        <begin position="34"/>
        <end position="146"/>
    </location>
</feature>
<comment type="miscellaneous">
    <text evidence="1">Reaction mechanism of ThiL seems to utilize a direct, inline transfer of the gamma-phosphate of ATP to TMP rather than a phosphorylated enzyme intermediate.</text>
</comment>
<feature type="binding site" evidence="1">
    <location>
        <position position="80"/>
    </location>
    <ligand>
        <name>Mg(2+)</name>
        <dbReference type="ChEBI" id="CHEBI:18420"/>
        <label>4</label>
    </ligand>
</feature>
<dbReference type="GO" id="GO:0009228">
    <property type="term" value="P:thiamine biosynthetic process"/>
    <property type="evidence" value="ECO:0007669"/>
    <property type="project" value="UniProtKB-KW"/>
</dbReference>
<comment type="caution">
    <text evidence="1">Lacks conserved residue(s) required for the propagation of feature annotation.</text>
</comment>
<dbReference type="Proteomes" id="UP000693892">
    <property type="component" value="Unassembled WGS sequence"/>
</dbReference>
<feature type="region of interest" description="Disordered" evidence="2">
    <location>
        <begin position="316"/>
        <end position="337"/>
    </location>
</feature>
<keyword evidence="1" id="KW-0784">Thiamine biosynthesis</keyword>
<feature type="binding site" evidence="1">
    <location>
        <position position="235"/>
    </location>
    <ligand>
        <name>Mg(2+)</name>
        <dbReference type="ChEBI" id="CHEBI:18420"/>
        <label>5</label>
    </ligand>
</feature>
<protein>
    <recommendedName>
        <fullName evidence="1">Thiamine-monophosphate kinase</fullName>
        <shortName evidence="1">TMP kinase</shortName>
        <shortName evidence="1">Thiamine-phosphate kinase</shortName>
        <ecNumber evidence="1">2.7.4.16</ecNumber>
    </recommendedName>
</protein>
<feature type="binding site" evidence="1">
    <location>
        <position position="36"/>
    </location>
    <ligand>
        <name>Mg(2+)</name>
        <dbReference type="ChEBI" id="CHEBI:18420"/>
        <label>4</label>
    </ligand>
</feature>
<feature type="binding site" evidence="1">
    <location>
        <position position="49"/>
    </location>
    <ligand>
        <name>Mg(2+)</name>
        <dbReference type="ChEBI" id="CHEBI:18420"/>
        <label>4</label>
    </ligand>
</feature>
<feature type="binding site" evidence="1">
    <location>
        <position position="36"/>
    </location>
    <ligand>
        <name>Mg(2+)</name>
        <dbReference type="ChEBI" id="CHEBI:18420"/>
        <label>3</label>
    </ligand>
</feature>